<feature type="region of interest" description="Disordered" evidence="1">
    <location>
        <begin position="165"/>
        <end position="187"/>
    </location>
</feature>
<reference evidence="2" key="1">
    <citation type="submission" date="2020-05" db="EMBL/GenBank/DDBJ databases">
        <authorList>
            <person name="Chiriac C."/>
            <person name="Salcher M."/>
            <person name="Ghai R."/>
            <person name="Kavagutti S V."/>
        </authorList>
    </citation>
    <scope>NUCLEOTIDE SEQUENCE</scope>
</reference>
<name>A0A6J7H3K5_9ZZZZ</name>
<evidence type="ECO:0000256" key="1">
    <source>
        <dbReference type="SAM" id="MobiDB-lite"/>
    </source>
</evidence>
<evidence type="ECO:0000313" key="2">
    <source>
        <dbReference type="EMBL" id="CAB4913618.1"/>
    </source>
</evidence>
<dbReference type="AlphaFoldDB" id="A0A6J7H3K5"/>
<accession>A0A6J7H3K5</accession>
<organism evidence="2">
    <name type="scientific">freshwater metagenome</name>
    <dbReference type="NCBI Taxonomy" id="449393"/>
    <lineage>
        <taxon>unclassified sequences</taxon>
        <taxon>metagenomes</taxon>
        <taxon>ecological metagenomes</taxon>
    </lineage>
</organism>
<proteinExistence type="predicted"/>
<feature type="compositionally biased region" description="Polar residues" evidence="1">
    <location>
        <begin position="167"/>
        <end position="187"/>
    </location>
</feature>
<sequence length="187" mass="20546">MVPTSRCSLTSPGHTSWIATFVMRPSPVVSEDDAVRGSCTSLGVTTSSKRVRMFVYEIPANVSCRLLSASMNFDVEACWRLATGHPIVEQVGSAFRTVVPWLLPAKPIASSTIVRVSGQNRSAQRNTMPPWLWPMSEMRRPARRCTSRIAEVTYSPAVCTSARERSGSSIEQNGTPTFRSAGFQFQS</sequence>
<dbReference type="EMBL" id="CAFBMK010000069">
    <property type="protein sequence ID" value="CAB4913618.1"/>
    <property type="molecule type" value="Genomic_DNA"/>
</dbReference>
<gene>
    <name evidence="2" type="ORF">UFOPK3564_01420</name>
</gene>
<protein>
    <submittedName>
        <fullName evidence="2">Unannotated protein</fullName>
    </submittedName>
</protein>